<dbReference type="PANTHER" id="PTHR30469:SF12">
    <property type="entry name" value="MULTIDRUG RESISTANCE PROTEIN MDTA"/>
    <property type="match status" value="1"/>
</dbReference>
<keyword evidence="4" id="KW-1003">Cell membrane</keyword>
<protein>
    <submittedName>
        <fullName evidence="12">MdtA/MuxA family multidrug efflux RND transporter periplasmic adaptor subunit</fullName>
    </submittedName>
</protein>
<name>A0A923HL46_9BURK</name>
<evidence type="ECO:0000256" key="6">
    <source>
        <dbReference type="ARBA" id="ARBA00023136"/>
    </source>
</evidence>
<feature type="domain" description="Multidrug resistance protein MdtA-like alpha-helical hairpin" evidence="8">
    <location>
        <begin position="106"/>
        <end position="175"/>
    </location>
</feature>
<dbReference type="Gene3D" id="1.10.287.470">
    <property type="entry name" value="Helix hairpin bin"/>
    <property type="match status" value="1"/>
</dbReference>
<dbReference type="Gene3D" id="2.40.50.100">
    <property type="match status" value="1"/>
</dbReference>
<dbReference type="Gene3D" id="2.40.420.20">
    <property type="match status" value="1"/>
</dbReference>
<evidence type="ECO:0000313" key="12">
    <source>
        <dbReference type="EMBL" id="MBC3860723.1"/>
    </source>
</evidence>
<dbReference type="Pfam" id="PF25876">
    <property type="entry name" value="HH_MFP_RND"/>
    <property type="match status" value="1"/>
</dbReference>
<dbReference type="InterPro" id="IPR006143">
    <property type="entry name" value="RND_pump_MFP"/>
</dbReference>
<organism evidence="12 13">
    <name type="scientific">Undibacterium jejuense</name>
    <dbReference type="NCBI Taxonomy" id="1344949"/>
    <lineage>
        <taxon>Bacteria</taxon>
        <taxon>Pseudomonadati</taxon>
        <taxon>Pseudomonadota</taxon>
        <taxon>Betaproteobacteria</taxon>
        <taxon>Burkholderiales</taxon>
        <taxon>Oxalobacteraceae</taxon>
        <taxon>Undibacterium</taxon>
    </lineage>
</organism>
<dbReference type="AlphaFoldDB" id="A0A923HL46"/>
<evidence type="ECO:0000259" key="8">
    <source>
        <dbReference type="Pfam" id="PF25876"/>
    </source>
</evidence>
<feature type="domain" description="Multidrug resistance protein MdtA-like barrel-sandwich hybrid" evidence="9">
    <location>
        <begin position="66"/>
        <end position="208"/>
    </location>
</feature>
<dbReference type="Gene3D" id="2.40.30.170">
    <property type="match status" value="1"/>
</dbReference>
<dbReference type="Proteomes" id="UP000634011">
    <property type="component" value="Unassembled WGS sequence"/>
</dbReference>
<keyword evidence="6" id="KW-0472">Membrane</keyword>
<keyword evidence="5" id="KW-0997">Cell inner membrane</keyword>
<dbReference type="SUPFAM" id="SSF111369">
    <property type="entry name" value="HlyD-like secretion proteins"/>
    <property type="match status" value="1"/>
</dbReference>
<dbReference type="NCBIfam" id="TIGR01730">
    <property type="entry name" value="RND_mfp"/>
    <property type="match status" value="1"/>
</dbReference>
<comment type="caution">
    <text evidence="12">The sequence shown here is derived from an EMBL/GenBank/DDBJ whole genome shotgun (WGS) entry which is preliminary data.</text>
</comment>
<accession>A0A923HL46</accession>
<dbReference type="FunFam" id="2.40.420.20:FF:000001">
    <property type="entry name" value="Efflux RND transporter periplasmic adaptor subunit"/>
    <property type="match status" value="1"/>
</dbReference>
<evidence type="ECO:0000256" key="4">
    <source>
        <dbReference type="ARBA" id="ARBA00022475"/>
    </source>
</evidence>
<dbReference type="GO" id="GO:1990281">
    <property type="term" value="C:efflux pump complex"/>
    <property type="evidence" value="ECO:0007669"/>
    <property type="project" value="TreeGrafter"/>
</dbReference>
<evidence type="ECO:0000256" key="2">
    <source>
        <dbReference type="ARBA" id="ARBA00009477"/>
    </source>
</evidence>
<feature type="domain" description="Multidrug resistance protein MdtA-like beta-barrel" evidence="10">
    <location>
        <begin position="212"/>
        <end position="296"/>
    </location>
</feature>
<dbReference type="InterPro" id="IPR058624">
    <property type="entry name" value="MdtA-like_HH"/>
</dbReference>
<dbReference type="Pfam" id="PF25944">
    <property type="entry name" value="Beta-barrel_RND"/>
    <property type="match status" value="1"/>
</dbReference>
<dbReference type="PANTHER" id="PTHR30469">
    <property type="entry name" value="MULTIDRUG RESISTANCE PROTEIN MDTA"/>
    <property type="match status" value="1"/>
</dbReference>
<evidence type="ECO:0000256" key="3">
    <source>
        <dbReference type="ARBA" id="ARBA00022448"/>
    </source>
</evidence>
<dbReference type="InterPro" id="IPR058626">
    <property type="entry name" value="MdtA-like_b-barrel"/>
</dbReference>
<evidence type="ECO:0000256" key="1">
    <source>
        <dbReference type="ARBA" id="ARBA00004236"/>
    </source>
</evidence>
<evidence type="ECO:0000259" key="11">
    <source>
        <dbReference type="Pfam" id="PF25967"/>
    </source>
</evidence>
<dbReference type="GO" id="GO:0015562">
    <property type="term" value="F:efflux transmembrane transporter activity"/>
    <property type="evidence" value="ECO:0007669"/>
    <property type="project" value="TreeGrafter"/>
</dbReference>
<evidence type="ECO:0000313" key="13">
    <source>
        <dbReference type="Proteomes" id="UP000634011"/>
    </source>
</evidence>
<dbReference type="InterPro" id="IPR058627">
    <property type="entry name" value="MdtA-like_C"/>
</dbReference>
<keyword evidence="3" id="KW-0813">Transport</keyword>
<comment type="similarity">
    <text evidence="2">Belongs to the membrane fusion protein (MFP) (TC 8.A.1) family.</text>
</comment>
<dbReference type="InterPro" id="IPR058625">
    <property type="entry name" value="MdtA-like_BSH"/>
</dbReference>
<feature type="compositionally biased region" description="Low complexity" evidence="7">
    <location>
        <begin position="396"/>
        <end position="418"/>
    </location>
</feature>
<feature type="region of interest" description="Disordered" evidence="7">
    <location>
        <begin position="372"/>
        <end position="425"/>
    </location>
</feature>
<dbReference type="Pfam" id="PF25967">
    <property type="entry name" value="RND-MFP_C"/>
    <property type="match status" value="1"/>
</dbReference>
<evidence type="ECO:0000256" key="7">
    <source>
        <dbReference type="SAM" id="MobiDB-lite"/>
    </source>
</evidence>
<reference evidence="12" key="1">
    <citation type="submission" date="2020-08" db="EMBL/GenBank/DDBJ databases">
        <title>Novel species isolated from subtropical streams in China.</title>
        <authorList>
            <person name="Lu H."/>
        </authorList>
    </citation>
    <scope>NUCLEOTIDE SEQUENCE</scope>
    <source>
        <strain evidence="12">KACC 12607</strain>
    </source>
</reference>
<sequence length="425" mass="44972">MRYAVTAVVIAGVVSGIWWITHKQPAAAGGWQGKGGMPVAVGIAAVVKQDAPLQMAALGTVNSTYTVTVRSRVDGQLEKVHFVEGQLVKQGQLLAELDARPYQAALMQAEGQLLRDQALLKNAQLDLQRYRQLLAQNSIAKQQVDTQEALEQQYQGTVKNDQGIVENAKLQLSYSRITAPVTGRVGLRQVDPGNIVHSSDANGVVVITQIDPINVLFSVPETSLSNVLAASQEANGQLKVEVWDRDNKHKIAEGMLLAIDNQLNTATGTVNLKAKFSNEKQSLFPNQFVNVHLQLGARTNVLTVPTPAIQLGKVGSYVYIVNEDSTVSISKVVSGPVSGDNTIIESGLQAGQKVVTDGLDKLREGAKVKLVDRNAKPDAGGDDASRGHGKNRKGGANATGSSSASASVPAASHAVSQSTSAPVTN</sequence>
<evidence type="ECO:0000259" key="10">
    <source>
        <dbReference type="Pfam" id="PF25944"/>
    </source>
</evidence>
<dbReference type="Pfam" id="PF25917">
    <property type="entry name" value="BSH_RND"/>
    <property type="match status" value="1"/>
</dbReference>
<evidence type="ECO:0000256" key="5">
    <source>
        <dbReference type="ARBA" id="ARBA00022519"/>
    </source>
</evidence>
<evidence type="ECO:0000259" key="9">
    <source>
        <dbReference type="Pfam" id="PF25917"/>
    </source>
</evidence>
<dbReference type="EMBL" id="JACOFV010000001">
    <property type="protein sequence ID" value="MBC3860723.1"/>
    <property type="molecule type" value="Genomic_DNA"/>
</dbReference>
<dbReference type="GO" id="GO:0030313">
    <property type="term" value="C:cell envelope"/>
    <property type="evidence" value="ECO:0007669"/>
    <property type="project" value="UniProtKB-SubCell"/>
</dbReference>
<feature type="domain" description="Multidrug resistance protein MdtA-like C-terminal permuted SH3" evidence="11">
    <location>
        <begin position="300"/>
        <end position="361"/>
    </location>
</feature>
<keyword evidence="13" id="KW-1185">Reference proteome</keyword>
<gene>
    <name evidence="12" type="ORF">H8K32_01325</name>
</gene>
<proteinExistence type="inferred from homology"/>
<dbReference type="NCBIfam" id="NF008589">
    <property type="entry name" value="PRK11556.1"/>
    <property type="match status" value="1"/>
</dbReference>
<comment type="subcellular location">
    <subcellularLocation>
        <location evidence="1">Cell membrane</location>
    </subcellularLocation>
</comment>